<dbReference type="OMA" id="FWGIPEQ"/>
<dbReference type="SUPFAM" id="SSF54001">
    <property type="entry name" value="Cysteine proteinases"/>
    <property type="match status" value="1"/>
</dbReference>
<accession>A0A659S8S0</accession>
<dbReference type="RefSeq" id="WP_010287805.1">
    <property type="nucleotide sequence ID" value="NZ_JAFRDV010000101.1"/>
</dbReference>
<keyword evidence="4" id="KW-0788">Thiol protease</keyword>
<dbReference type="OrthoDB" id="2143025at2"/>
<sequence length="131" mass="14515">MAITTVGLLLTHNNMQNDYLKLALDNLGKTFNDYNSGRFVAQQLMRAQVPLPEGSHWDASPAHLIKQMHHLLGVLQATPGDLLFWGTQNAPYEVGIYVGGNHFIAVNNGDHVAKIQTLSRNWYPCIAGSIF</sequence>
<dbReference type="InterPro" id="IPR000064">
    <property type="entry name" value="NLP_P60_dom"/>
</dbReference>
<gene>
    <name evidence="6" type="ORF">GFV13_03370</name>
</gene>
<protein>
    <submittedName>
        <fullName evidence="6">Hydrolase</fullName>
    </submittedName>
</protein>
<dbReference type="GO" id="GO:0006508">
    <property type="term" value="P:proteolysis"/>
    <property type="evidence" value="ECO:0007669"/>
    <property type="project" value="UniProtKB-KW"/>
</dbReference>
<evidence type="ECO:0000256" key="3">
    <source>
        <dbReference type="ARBA" id="ARBA00022801"/>
    </source>
</evidence>
<evidence type="ECO:0000256" key="1">
    <source>
        <dbReference type="ARBA" id="ARBA00007074"/>
    </source>
</evidence>
<comment type="similarity">
    <text evidence="1">Belongs to the peptidase C40 family.</text>
</comment>
<reference evidence="6 7" key="1">
    <citation type="submission" date="2019-10" db="EMBL/GenBank/DDBJ databases">
        <title>WGS of Leuconostoc mesenteroides.</title>
        <authorList>
            <person name="Melo Bolivar J."/>
            <person name="Marino-Ramirez L."/>
            <person name="Villamil Diaz L.M."/>
        </authorList>
    </citation>
    <scope>NUCLEOTIDE SEQUENCE [LARGE SCALE GENOMIC DNA]</scope>
    <source>
        <strain evidence="6 7">M11</strain>
    </source>
</reference>
<feature type="domain" description="NlpC/P60" evidence="5">
    <location>
        <begin position="72"/>
        <end position="119"/>
    </location>
</feature>
<proteinExistence type="inferred from homology"/>
<evidence type="ECO:0000256" key="4">
    <source>
        <dbReference type="ARBA" id="ARBA00022807"/>
    </source>
</evidence>
<evidence type="ECO:0000313" key="6">
    <source>
        <dbReference type="EMBL" id="MQR26332.1"/>
    </source>
</evidence>
<dbReference type="EMBL" id="WIPA01000003">
    <property type="protein sequence ID" value="MQR26332.1"/>
    <property type="molecule type" value="Genomic_DNA"/>
</dbReference>
<keyword evidence="2" id="KW-0645">Protease</keyword>
<evidence type="ECO:0000259" key="5">
    <source>
        <dbReference type="Pfam" id="PF00877"/>
    </source>
</evidence>
<keyword evidence="3 6" id="KW-0378">Hydrolase</keyword>
<dbReference type="Proteomes" id="UP000469952">
    <property type="component" value="Unassembled WGS sequence"/>
</dbReference>
<comment type="caution">
    <text evidence="6">The sequence shown here is derived from an EMBL/GenBank/DDBJ whole genome shotgun (WGS) entry which is preliminary data.</text>
</comment>
<dbReference type="Gene3D" id="3.90.1720.10">
    <property type="entry name" value="endopeptidase domain like (from Nostoc punctiforme)"/>
    <property type="match status" value="1"/>
</dbReference>
<dbReference type="AlphaFoldDB" id="A0A659S8S0"/>
<name>A0A659S8S0_LEUME</name>
<dbReference type="GO" id="GO:0008234">
    <property type="term" value="F:cysteine-type peptidase activity"/>
    <property type="evidence" value="ECO:0007669"/>
    <property type="project" value="UniProtKB-KW"/>
</dbReference>
<evidence type="ECO:0000313" key="7">
    <source>
        <dbReference type="Proteomes" id="UP000469952"/>
    </source>
</evidence>
<evidence type="ECO:0000256" key="2">
    <source>
        <dbReference type="ARBA" id="ARBA00022670"/>
    </source>
</evidence>
<dbReference type="Pfam" id="PF00877">
    <property type="entry name" value="NLPC_P60"/>
    <property type="match status" value="1"/>
</dbReference>
<dbReference type="InterPro" id="IPR038765">
    <property type="entry name" value="Papain-like_cys_pep_sf"/>
</dbReference>
<organism evidence="6 7">
    <name type="scientific">Leuconostoc mesenteroides</name>
    <dbReference type="NCBI Taxonomy" id="1245"/>
    <lineage>
        <taxon>Bacteria</taxon>
        <taxon>Bacillati</taxon>
        <taxon>Bacillota</taxon>
        <taxon>Bacilli</taxon>
        <taxon>Lactobacillales</taxon>
        <taxon>Lactobacillaceae</taxon>
        <taxon>Leuconostoc</taxon>
    </lineage>
</organism>